<feature type="transmembrane region" description="Helical" evidence="1">
    <location>
        <begin position="673"/>
        <end position="704"/>
    </location>
</feature>
<feature type="transmembrane region" description="Helical" evidence="1">
    <location>
        <begin position="724"/>
        <end position="747"/>
    </location>
</feature>
<keyword evidence="1" id="KW-1133">Transmembrane helix</keyword>
<reference evidence="2 3" key="1">
    <citation type="submission" date="2017-05" db="EMBL/GenBank/DDBJ databases">
        <title>Virgibacillus sp. AK90 isolated from a saltern of Kakinada, India.</title>
        <authorList>
            <person name="Gupta V."/>
            <person name="Sidhu C."/>
            <person name="Korpole S."/>
            <person name="Pinnaka A.K."/>
        </authorList>
    </citation>
    <scope>NUCLEOTIDE SEQUENCE [LARGE SCALE GENOMIC DNA]</scope>
    <source>
        <strain evidence="2 3">AK90</strain>
    </source>
</reference>
<gene>
    <name evidence="2" type="ORF">CAI16_06645</name>
</gene>
<sequence>MFHIHWQHIKSRPFAYFFTLLLITIILVCLPIAASSFTQANEQVKGDITDFSRGEYDLLVRPKNATSLIEKRLGLVEQNYLGVGTGGITLDTWKEIQTDERIEIAAPVAALGSFTKTETSFQIPKLDPPVRYTAQYYTDNGATSYKIGKDVGYVLHPLPNGQLVENNEVYSSNKRMVDTWLNNTPGFILPASYHPVVAIDPESEAALTGIDFSPFQTNSLEPYFDMPGAKEIPLIGVENTKTPIQASITVEPLNFTKTELQQLKDDVGLSEQENLGDIIFTDDLRLIQTVKQRLATIPALETNTHTVDFSSVLTSFEKDWYMLDDAYEIVMHKDYDLAKHGEALAISNINVHSSFFKVSPLDYKLDGEDIYVNLLNQEGDIPIHRDVEEVNFQTYNAEAKEEEFVYFVEVAKAPLQEYKNSLAASPHGIYQYNYGTLQATGEALHPTHLAGDFLPTPAHGLVPLEWAEFFKGNAPIDAIRIKVANITGYTEKAASKIKEIAEDIEAKGLHVDIIAGASHQTLVLDVEKIGKVEQPWTTLGAADKILNSWNLFSIATGITFLLVAVLALFSRFQVMQTEQQPERHRLALIGWLPTTINRFYRQQWFGQCILAIITSMIILFVTFGTPSIIWFGFGISIVIILVIKWFVGYIYTNRNERPIKIKPRKSLLLTNMYYYRHHILATVYQVLLTTCLLSFLLPLSYITIRNMTETTLGSYIHWQMNEEQWILVIGISTLTLFTLVESLFHLWKARKNNLYLLYKIGWKNKHIRLQLRKETLIWSCVSTGVGFIVSIFLILLTENMTWLLTGASIGIAIGIVIFILIINEYIASQFIGRIQKEG</sequence>
<evidence type="ECO:0000256" key="1">
    <source>
        <dbReference type="SAM" id="Phobius"/>
    </source>
</evidence>
<comment type="caution">
    <text evidence="2">The sequence shown here is derived from an EMBL/GenBank/DDBJ whole genome shotgun (WGS) entry which is preliminary data.</text>
</comment>
<feature type="transmembrane region" description="Helical" evidence="1">
    <location>
        <begin position="775"/>
        <end position="796"/>
    </location>
</feature>
<dbReference type="RefSeq" id="WP_116277763.1">
    <property type="nucleotide sequence ID" value="NZ_NFZX01000009.1"/>
</dbReference>
<dbReference type="EMBL" id="NFZX01000009">
    <property type="protein sequence ID" value="RFA35905.1"/>
    <property type="molecule type" value="Genomic_DNA"/>
</dbReference>
<keyword evidence="1" id="KW-0472">Membrane</keyword>
<feature type="transmembrane region" description="Helical" evidence="1">
    <location>
        <begin position="549"/>
        <end position="569"/>
    </location>
</feature>
<name>A0A3E0WV83_9BACI</name>
<evidence type="ECO:0000313" key="3">
    <source>
        <dbReference type="Proteomes" id="UP000256488"/>
    </source>
</evidence>
<evidence type="ECO:0008006" key="4">
    <source>
        <dbReference type="Google" id="ProtNLM"/>
    </source>
</evidence>
<feature type="transmembrane region" description="Helical" evidence="1">
    <location>
        <begin position="629"/>
        <end position="652"/>
    </location>
</feature>
<accession>A0A3E0WV83</accession>
<proteinExistence type="predicted"/>
<feature type="transmembrane region" description="Helical" evidence="1">
    <location>
        <begin position="14"/>
        <end position="34"/>
    </location>
</feature>
<protein>
    <recommendedName>
        <fullName evidence="4">FtsX-like permease family protein</fullName>
    </recommendedName>
</protein>
<evidence type="ECO:0000313" key="2">
    <source>
        <dbReference type="EMBL" id="RFA35905.1"/>
    </source>
</evidence>
<dbReference type="Proteomes" id="UP000256488">
    <property type="component" value="Unassembled WGS sequence"/>
</dbReference>
<keyword evidence="1" id="KW-0812">Transmembrane</keyword>
<dbReference type="AlphaFoldDB" id="A0A3E0WV83"/>
<feature type="transmembrane region" description="Helical" evidence="1">
    <location>
        <begin position="802"/>
        <end position="826"/>
    </location>
</feature>
<organism evidence="2 3">
    <name type="scientific">Virgibacillus dokdonensis</name>
    <dbReference type="NCBI Taxonomy" id="302167"/>
    <lineage>
        <taxon>Bacteria</taxon>
        <taxon>Bacillati</taxon>
        <taxon>Bacillota</taxon>
        <taxon>Bacilli</taxon>
        <taxon>Bacillales</taxon>
        <taxon>Bacillaceae</taxon>
        <taxon>Virgibacillus</taxon>
    </lineage>
</organism>
<feature type="transmembrane region" description="Helical" evidence="1">
    <location>
        <begin position="604"/>
        <end position="623"/>
    </location>
</feature>